<organism evidence="2 3">
    <name type="scientific">Anoxybacteroides rupiense</name>
    <dbReference type="NCBI Taxonomy" id="311460"/>
    <lineage>
        <taxon>Bacteria</taxon>
        <taxon>Bacillati</taxon>
        <taxon>Bacillota</taxon>
        <taxon>Bacilli</taxon>
        <taxon>Bacillales</taxon>
        <taxon>Anoxybacillaceae</taxon>
        <taxon>Anoxybacteroides</taxon>
    </lineage>
</organism>
<dbReference type="RefSeq" id="WP_066151195.1">
    <property type="nucleotide sequence ID" value="NZ_JARTLI010000028.1"/>
</dbReference>
<feature type="transmembrane region" description="Helical" evidence="1">
    <location>
        <begin position="123"/>
        <end position="140"/>
    </location>
</feature>
<dbReference type="NCBIfam" id="TIGR02893">
    <property type="entry name" value="spore_yabQ"/>
    <property type="match status" value="1"/>
</dbReference>
<dbReference type="Proteomes" id="UP001339962">
    <property type="component" value="Unassembled WGS sequence"/>
</dbReference>
<feature type="transmembrane region" description="Helical" evidence="1">
    <location>
        <begin position="6"/>
        <end position="27"/>
    </location>
</feature>
<dbReference type="InterPro" id="IPR019074">
    <property type="entry name" value="YabQ"/>
</dbReference>
<gene>
    <name evidence="2" type="primary">yabQ</name>
    <name evidence="2" type="ORF">P9850_12425</name>
</gene>
<sequence length="203" mass="24271">MSVTTQLETMLAMIGMGGWLGLSIDTYSRFLQRRKRARFIVFINDVLFWLLQGLIIFYVLLLVNEGELRVYIFLAILCGYAAYQSLLRSLYLRLLEMFIRFFTALFRFFVRTCYYIVVRPIQGLLHLLLLLLLVIWKLILSTCKLLYRCVIFLLMPVFWLIKWLWMMVPLKQRETIAKFFDWAAGVVQRVKNIIIKRSSKFRK</sequence>
<dbReference type="AlphaFoldDB" id="A0ABD5IXA7"/>
<name>A0ABD5IXA7_9BACL</name>
<evidence type="ECO:0000256" key="1">
    <source>
        <dbReference type="SAM" id="Phobius"/>
    </source>
</evidence>
<feature type="transmembrane region" description="Helical" evidence="1">
    <location>
        <begin position="145"/>
        <end position="165"/>
    </location>
</feature>
<accession>A0ABD5IXA7</accession>
<protein>
    <submittedName>
        <fullName evidence="2">Spore cortex biosynthesis protein YabQ</fullName>
    </submittedName>
</protein>
<proteinExistence type="predicted"/>
<reference evidence="2 3" key="1">
    <citation type="submission" date="2023-03" db="EMBL/GenBank/DDBJ databases">
        <title>Bacillus Genome Sequencing.</title>
        <authorList>
            <person name="Dunlap C."/>
        </authorList>
    </citation>
    <scope>NUCLEOTIDE SEQUENCE [LARGE SCALE GENOMIC DNA]</scope>
    <source>
        <strain evidence="2 3">NRS-38</strain>
    </source>
</reference>
<evidence type="ECO:0000313" key="3">
    <source>
        <dbReference type="Proteomes" id="UP001339962"/>
    </source>
</evidence>
<feature type="transmembrane region" description="Helical" evidence="1">
    <location>
        <begin position="39"/>
        <end position="62"/>
    </location>
</feature>
<comment type="caution">
    <text evidence="2">The sequence shown here is derived from an EMBL/GenBank/DDBJ whole genome shotgun (WGS) entry which is preliminary data.</text>
</comment>
<keyword evidence="1" id="KW-1133">Transmembrane helix</keyword>
<dbReference type="EMBL" id="JARTLI010000028">
    <property type="protein sequence ID" value="MED5052622.1"/>
    <property type="molecule type" value="Genomic_DNA"/>
</dbReference>
<keyword evidence="1" id="KW-0812">Transmembrane</keyword>
<dbReference type="Pfam" id="PF09578">
    <property type="entry name" value="Spore_YabQ"/>
    <property type="match status" value="1"/>
</dbReference>
<keyword evidence="1" id="KW-0472">Membrane</keyword>
<evidence type="ECO:0000313" key="2">
    <source>
        <dbReference type="EMBL" id="MED5052622.1"/>
    </source>
</evidence>
<feature type="transmembrane region" description="Helical" evidence="1">
    <location>
        <begin position="68"/>
        <end position="86"/>
    </location>
</feature>